<organism evidence="1 2">
    <name type="scientific">Mycena metata</name>
    <dbReference type="NCBI Taxonomy" id="1033252"/>
    <lineage>
        <taxon>Eukaryota</taxon>
        <taxon>Fungi</taxon>
        <taxon>Dikarya</taxon>
        <taxon>Basidiomycota</taxon>
        <taxon>Agaricomycotina</taxon>
        <taxon>Agaricomycetes</taxon>
        <taxon>Agaricomycetidae</taxon>
        <taxon>Agaricales</taxon>
        <taxon>Marasmiineae</taxon>
        <taxon>Mycenaceae</taxon>
        <taxon>Mycena</taxon>
    </lineage>
</organism>
<dbReference type="EMBL" id="JARKIB010000003">
    <property type="protein sequence ID" value="KAJ7782655.1"/>
    <property type="molecule type" value="Genomic_DNA"/>
</dbReference>
<comment type="caution">
    <text evidence="1">The sequence shown here is derived from an EMBL/GenBank/DDBJ whole genome shotgun (WGS) entry which is preliminary data.</text>
</comment>
<keyword evidence="2" id="KW-1185">Reference proteome</keyword>
<dbReference type="Proteomes" id="UP001215598">
    <property type="component" value="Unassembled WGS sequence"/>
</dbReference>
<proteinExistence type="predicted"/>
<sequence>MPTIPLPSTTMQPLSTDVDLCELLLRMKLGRPANPVRRPSPISSILFDIIRRQESPEVDGRNTPLVTDTDISEAPHFDETLAYPRPDSPCEPPFQGCAYLQAIQSQLANFPTTGGEYIESIFTHRQIFFAYPGGHRFCAKAFSDLACSLQRREWRADRDADMEAVSAFNYEAQFIASVIS</sequence>
<gene>
    <name evidence="1" type="ORF">B0H16DRAFT_463950</name>
</gene>
<accession>A0AAD7KDZ5</accession>
<evidence type="ECO:0000313" key="1">
    <source>
        <dbReference type="EMBL" id="KAJ7782655.1"/>
    </source>
</evidence>
<dbReference type="AlphaFoldDB" id="A0AAD7KDZ5"/>
<reference evidence="1" key="1">
    <citation type="submission" date="2023-03" db="EMBL/GenBank/DDBJ databases">
        <title>Massive genome expansion in bonnet fungi (Mycena s.s.) driven by repeated elements and novel gene families across ecological guilds.</title>
        <authorList>
            <consortium name="Lawrence Berkeley National Laboratory"/>
            <person name="Harder C.B."/>
            <person name="Miyauchi S."/>
            <person name="Viragh M."/>
            <person name="Kuo A."/>
            <person name="Thoen E."/>
            <person name="Andreopoulos B."/>
            <person name="Lu D."/>
            <person name="Skrede I."/>
            <person name="Drula E."/>
            <person name="Henrissat B."/>
            <person name="Morin E."/>
            <person name="Kohler A."/>
            <person name="Barry K."/>
            <person name="LaButti K."/>
            <person name="Morin E."/>
            <person name="Salamov A."/>
            <person name="Lipzen A."/>
            <person name="Mereny Z."/>
            <person name="Hegedus B."/>
            <person name="Baldrian P."/>
            <person name="Stursova M."/>
            <person name="Weitz H."/>
            <person name="Taylor A."/>
            <person name="Grigoriev I.V."/>
            <person name="Nagy L.G."/>
            <person name="Martin F."/>
            <person name="Kauserud H."/>
        </authorList>
    </citation>
    <scope>NUCLEOTIDE SEQUENCE</scope>
    <source>
        <strain evidence="1">CBHHK182m</strain>
    </source>
</reference>
<protein>
    <submittedName>
        <fullName evidence="1">Uncharacterized protein</fullName>
    </submittedName>
</protein>
<name>A0AAD7KDZ5_9AGAR</name>
<evidence type="ECO:0000313" key="2">
    <source>
        <dbReference type="Proteomes" id="UP001215598"/>
    </source>
</evidence>